<evidence type="ECO:0000256" key="7">
    <source>
        <dbReference type="ARBA" id="ARBA00022840"/>
    </source>
</evidence>
<dbReference type="PATRIC" id="fig|1408281.3.peg.791"/>
<dbReference type="InterPro" id="IPR001048">
    <property type="entry name" value="Asp/Glu/Uridylate_kinase"/>
</dbReference>
<dbReference type="PANTHER" id="PTHR23342:SF0">
    <property type="entry name" value="N-ACETYLGLUTAMATE SYNTHASE, MITOCHONDRIAL"/>
    <property type="match status" value="1"/>
</dbReference>
<evidence type="ECO:0000259" key="10">
    <source>
        <dbReference type="Pfam" id="PF00696"/>
    </source>
</evidence>
<dbReference type="RefSeq" id="WP_052570691.1">
    <property type="nucleotide sequence ID" value="NZ_CP009498.1"/>
</dbReference>
<comment type="catalytic activity">
    <reaction evidence="8 9">
        <text>N-acetyl-L-glutamate + ATP = N-acetyl-L-glutamyl 5-phosphate + ADP</text>
        <dbReference type="Rhea" id="RHEA:14629"/>
        <dbReference type="ChEBI" id="CHEBI:30616"/>
        <dbReference type="ChEBI" id="CHEBI:44337"/>
        <dbReference type="ChEBI" id="CHEBI:57936"/>
        <dbReference type="ChEBI" id="CHEBI:456216"/>
        <dbReference type="EC" id="2.7.2.8"/>
    </reaction>
</comment>
<keyword evidence="4 9" id="KW-0808">Transferase</keyword>
<keyword evidence="6 9" id="KW-0418">Kinase</keyword>
<feature type="binding site" evidence="9">
    <location>
        <begin position="42"/>
        <end position="43"/>
    </location>
    <ligand>
        <name>substrate</name>
    </ligand>
</feature>
<dbReference type="PIRSF" id="PIRSF000728">
    <property type="entry name" value="NAGK"/>
    <property type="match status" value="1"/>
</dbReference>
<feature type="site" description="Transition state stabilizer" evidence="9">
    <location>
        <position position="215"/>
    </location>
</feature>
<accession>A0A0G3WHM9</accession>
<comment type="function">
    <text evidence="9">Catalyzes the ATP-dependent phosphorylation of N-acetyl-L-glutamate.</text>
</comment>
<organism evidence="11 12">
    <name type="scientific">Endomicrobium proavitum</name>
    <dbReference type="NCBI Taxonomy" id="1408281"/>
    <lineage>
        <taxon>Bacteria</taxon>
        <taxon>Pseudomonadati</taxon>
        <taxon>Elusimicrobiota</taxon>
        <taxon>Endomicrobiia</taxon>
        <taxon>Endomicrobiales</taxon>
        <taxon>Endomicrobiaceae</taxon>
        <taxon>Endomicrobium</taxon>
    </lineage>
</organism>
<reference evidence="11 12" key="1">
    <citation type="submission" date="2014-09" db="EMBL/GenBank/DDBJ databases">
        <title>Complete genome sequence of Endomicrobium proavitum.</title>
        <authorList>
            <person name="Zheng H."/>
        </authorList>
    </citation>
    <scope>NUCLEOTIDE SEQUENCE [LARGE SCALE GENOMIC DNA]</scope>
    <source>
        <strain evidence="11 12">Rsa215</strain>
    </source>
</reference>
<evidence type="ECO:0000256" key="4">
    <source>
        <dbReference type="ARBA" id="ARBA00022679"/>
    </source>
</evidence>
<dbReference type="KEGG" id="epo:Epro_0772"/>
<evidence type="ECO:0000256" key="2">
    <source>
        <dbReference type="ARBA" id="ARBA00022571"/>
    </source>
</evidence>
<dbReference type="FunFam" id="3.40.1160.10:FF:000004">
    <property type="entry name" value="Acetylglutamate kinase"/>
    <property type="match status" value="1"/>
</dbReference>
<sequence length="249" mass="26239">MKTLSVIKFGGSLTKNPAAQNKFLKELAVVAKKENIILVHGGGPEINALLEKFEIKSKFVNGLRYTDAAALEVVELALSGKVNRALTTGLIKNKVNAVGISGKDGASVICKQKKELGCVGEPVKVNKKLIEVLTKAGFLPVIASIAADKAGNILNVNADSLATAIAVAFKAHRLIFLTDVAGVLDKNKKTIKQIKVKNINALINDKTITGGMIPKIKGCASAVKSGVKEVLIIDGVKGILKIQGTIIKK</sequence>
<dbReference type="GO" id="GO:0042450">
    <property type="term" value="P:L-arginine biosynthetic process via ornithine"/>
    <property type="evidence" value="ECO:0007669"/>
    <property type="project" value="UniProtKB-UniRule"/>
</dbReference>
<proteinExistence type="inferred from homology"/>
<dbReference type="EMBL" id="CP009498">
    <property type="protein sequence ID" value="AKL98151.1"/>
    <property type="molecule type" value="Genomic_DNA"/>
</dbReference>
<dbReference type="InterPro" id="IPR037528">
    <property type="entry name" value="ArgB"/>
</dbReference>
<protein>
    <recommendedName>
        <fullName evidence="9">Acetylglutamate kinase</fullName>
        <ecNumber evidence="9">2.7.2.8</ecNumber>
    </recommendedName>
    <alternativeName>
        <fullName evidence="9">N-acetyl-L-glutamate 5-phosphotransferase</fullName>
    </alternativeName>
    <alternativeName>
        <fullName evidence="9">NAG kinase</fullName>
        <shortName evidence="9">NAGK</shortName>
    </alternativeName>
</protein>
<dbReference type="GO" id="GO:0003991">
    <property type="term" value="F:acetylglutamate kinase activity"/>
    <property type="evidence" value="ECO:0007669"/>
    <property type="project" value="UniProtKB-UniRule"/>
</dbReference>
<dbReference type="PRINTS" id="PR00474">
    <property type="entry name" value="GLU5KINASE"/>
</dbReference>
<feature type="site" description="Transition state stabilizer" evidence="9">
    <location>
        <position position="8"/>
    </location>
</feature>
<dbReference type="HAMAP" id="MF_00082">
    <property type="entry name" value="ArgB"/>
    <property type="match status" value="1"/>
</dbReference>
<evidence type="ECO:0000313" key="11">
    <source>
        <dbReference type="EMBL" id="AKL98151.1"/>
    </source>
</evidence>
<evidence type="ECO:0000256" key="8">
    <source>
        <dbReference type="ARBA" id="ARBA00048141"/>
    </source>
</evidence>
<feature type="binding site" evidence="9">
    <location>
        <position position="64"/>
    </location>
    <ligand>
        <name>substrate</name>
    </ligand>
</feature>
<evidence type="ECO:0000256" key="5">
    <source>
        <dbReference type="ARBA" id="ARBA00022741"/>
    </source>
</evidence>
<feature type="domain" description="Aspartate/glutamate/uridylate kinase" evidence="10">
    <location>
        <begin position="5"/>
        <end position="234"/>
    </location>
</feature>
<dbReference type="EC" id="2.7.2.8" evidence="9"/>
<dbReference type="UniPathway" id="UPA00068">
    <property type="reaction ID" value="UER00107"/>
</dbReference>
<dbReference type="InterPro" id="IPR001057">
    <property type="entry name" value="Glu/AcGlu_kinase"/>
</dbReference>
<dbReference type="STRING" id="1408281.Epro_0772"/>
<keyword evidence="9" id="KW-0963">Cytoplasm</keyword>
<evidence type="ECO:0000256" key="1">
    <source>
        <dbReference type="ARBA" id="ARBA00004828"/>
    </source>
</evidence>
<dbReference type="AlphaFoldDB" id="A0A0G3WHM9"/>
<evidence type="ECO:0000256" key="6">
    <source>
        <dbReference type="ARBA" id="ARBA00022777"/>
    </source>
</evidence>
<dbReference type="InterPro" id="IPR004662">
    <property type="entry name" value="AcgluKinase_fam"/>
</dbReference>
<dbReference type="Pfam" id="PF00696">
    <property type="entry name" value="AA_kinase"/>
    <property type="match status" value="1"/>
</dbReference>
<comment type="similarity">
    <text evidence="9">Belongs to the acetylglutamate kinase family. ArgB subfamily.</text>
</comment>
<dbReference type="Proteomes" id="UP000035337">
    <property type="component" value="Chromosome"/>
</dbReference>
<dbReference type="CDD" id="cd04238">
    <property type="entry name" value="AAK_NAGK-like"/>
    <property type="match status" value="1"/>
</dbReference>
<dbReference type="GO" id="GO:0005737">
    <property type="term" value="C:cytoplasm"/>
    <property type="evidence" value="ECO:0007669"/>
    <property type="project" value="UniProtKB-SubCell"/>
</dbReference>
<evidence type="ECO:0000256" key="3">
    <source>
        <dbReference type="ARBA" id="ARBA00022605"/>
    </source>
</evidence>
<evidence type="ECO:0000313" key="12">
    <source>
        <dbReference type="Proteomes" id="UP000035337"/>
    </source>
</evidence>
<name>A0A0G3WHM9_9BACT</name>
<evidence type="ECO:0000256" key="9">
    <source>
        <dbReference type="HAMAP-Rule" id="MF_00082"/>
    </source>
</evidence>
<keyword evidence="3 9" id="KW-0028">Amino-acid biosynthesis</keyword>
<keyword evidence="2 9" id="KW-0055">Arginine biosynthesis</keyword>
<keyword evidence="7 9" id="KW-0067">ATP-binding</keyword>
<gene>
    <name evidence="9 11" type="primary">argB</name>
    <name evidence="11" type="ORF">Epro_0772</name>
</gene>
<keyword evidence="12" id="KW-1185">Reference proteome</keyword>
<comment type="subcellular location">
    <subcellularLocation>
        <location evidence="9">Cytoplasm</location>
    </subcellularLocation>
</comment>
<dbReference type="PANTHER" id="PTHR23342">
    <property type="entry name" value="N-ACETYLGLUTAMATE SYNTHASE"/>
    <property type="match status" value="1"/>
</dbReference>
<dbReference type="InterPro" id="IPR036393">
    <property type="entry name" value="AceGlu_kinase-like_sf"/>
</dbReference>
<dbReference type="NCBIfam" id="TIGR00761">
    <property type="entry name" value="argB"/>
    <property type="match status" value="1"/>
</dbReference>
<dbReference type="GO" id="GO:0005524">
    <property type="term" value="F:ATP binding"/>
    <property type="evidence" value="ECO:0007669"/>
    <property type="project" value="UniProtKB-UniRule"/>
</dbReference>
<dbReference type="Gene3D" id="3.40.1160.10">
    <property type="entry name" value="Acetylglutamate kinase-like"/>
    <property type="match status" value="1"/>
</dbReference>
<dbReference type="OrthoDB" id="9803155at2"/>
<feature type="binding site" evidence="9">
    <location>
        <position position="155"/>
    </location>
    <ligand>
        <name>substrate</name>
    </ligand>
</feature>
<comment type="pathway">
    <text evidence="1 9">Amino-acid biosynthesis; L-arginine biosynthesis; N(2)-acetyl-L-ornithine from L-glutamate: step 2/4.</text>
</comment>
<keyword evidence="5 9" id="KW-0547">Nucleotide-binding</keyword>
<dbReference type="SUPFAM" id="SSF53633">
    <property type="entry name" value="Carbamate kinase-like"/>
    <property type="match status" value="1"/>
</dbReference>